<gene>
    <name evidence="1" type="ORF">BVRB_023300</name>
</gene>
<evidence type="ECO:0000313" key="2">
    <source>
        <dbReference type="Proteomes" id="UP000035740"/>
    </source>
</evidence>
<sequence>MQELGLFRQQLTGLGVLDRYCIQVDPDLALLIITPDPELDRYLQDQVTLARVPSPGDAY</sequence>
<dbReference type="EMBL" id="KQ094919">
    <property type="protein sequence ID" value="KMS94250.1"/>
    <property type="molecule type" value="Genomic_DNA"/>
</dbReference>
<reference evidence="1 2" key="1">
    <citation type="journal article" date="2014" name="Nature">
        <title>The genome of the recently domesticated crop plant sugar beet (Beta vulgaris).</title>
        <authorList>
            <person name="Dohm J.C."/>
            <person name="Minoche A.E."/>
            <person name="Holtgrawe D."/>
            <person name="Capella-Gutierrez S."/>
            <person name="Zakrzewski F."/>
            <person name="Tafer H."/>
            <person name="Rupp O."/>
            <person name="Sorensen T.R."/>
            <person name="Stracke R."/>
            <person name="Reinhardt R."/>
            <person name="Goesmann A."/>
            <person name="Kraft T."/>
            <person name="Schulz B."/>
            <person name="Stadler P.F."/>
            <person name="Schmidt T."/>
            <person name="Gabaldon T."/>
            <person name="Lehrach H."/>
            <person name="Weisshaar B."/>
            <person name="Himmelbauer H."/>
        </authorList>
    </citation>
    <scope>NUCLEOTIDE SEQUENCE [LARGE SCALE GENOMIC DNA]</scope>
    <source>
        <tissue evidence="1">Taproot</tissue>
    </source>
</reference>
<dbReference type="Proteomes" id="UP000035740">
    <property type="component" value="Unassembled WGS sequence"/>
</dbReference>
<proteinExistence type="predicted"/>
<protein>
    <submittedName>
        <fullName evidence="1">Uncharacterized protein</fullName>
    </submittedName>
</protein>
<dbReference type="AlphaFoldDB" id="A0A0J8DTX8"/>
<dbReference type="Gramene" id="KMS94250">
    <property type="protein sequence ID" value="KMS94250"/>
    <property type="gene ID" value="BVRB_023300"/>
</dbReference>
<accession>A0A0J8DTX8</accession>
<organism evidence="1 2">
    <name type="scientific">Beta vulgaris subsp. vulgaris</name>
    <name type="common">Beet</name>
    <dbReference type="NCBI Taxonomy" id="3555"/>
    <lineage>
        <taxon>Eukaryota</taxon>
        <taxon>Viridiplantae</taxon>
        <taxon>Streptophyta</taxon>
        <taxon>Embryophyta</taxon>
        <taxon>Tracheophyta</taxon>
        <taxon>Spermatophyta</taxon>
        <taxon>Magnoliopsida</taxon>
        <taxon>eudicotyledons</taxon>
        <taxon>Gunneridae</taxon>
        <taxon>Pentapetalae</taxon>
        <taxon>Caryophyllales</taxon>
        <taxon>Chenopodiaceae</taxon>
        <taxon>Betoideae</taxon>
        <taxon>Beta</taxon>
    </lineage>
</organism>
<name>A0A0J8DTX8_BETVV</name>
<keyword evidence="2" id="KW-1185">Reference proteome</keyword>
<evidence type="ECO:0000313" key="1">
    <source>
        <dbReference type="EMBL" id="KMS94250.1"/>
    </source>
</evidence>